<organism evidence="1 2">
    <name type="scientific">Hygrophoropsis aurantiaca</name>
    <dbReference type="NCBI Taxonomy" id="72124"/>
    <lineage>
        <taxon>Eukaryota</taxon>
        <taxon>Fungi</taxon>
        <taxon>Dikarya</taxon>
        <taxon>Basidiomycota</taxon>
        <taxon>Agaricomycotina</taxon>
        <taxon>Agaricomycetes</taxon>
        <taxon>Agaricomycetidae</taxon>
        <taxon>Boletales</taxon>
        <taxon>Coniophorineae</taxon>
        <taxon>Hygrophoropsidaceae</taxon>
        <taxon>Hygrophoropsis</taxon>
    </lineage>
</organism>
<reference evidence="1" key="1">
    <citation type="journal article" date="2021" name="New Phytol.">
        <title>Evolutionary innovations through gain and loss of genes in the ectomycorrhizal Boletales.</title>
        <authorList>
            <person name="Wu G."/>
            <person name="Miyauchi S."/>
            <person name="Morin E."/>
            <person name="Kuo A."/>
            <person name="Drula E."/>
            <person name="Varga T."/>
            <person name="Kohler A."/>
            <person name="Feng B."/>
            <person name="Cao Y."/>
            <person name="Lipzen A."/>
            <person name="Daum C."/>
            <person name="Hundley H."/>
            <person name="Pangilinan J."/>
            <person name="Johnson J."/>
            <person name="Barry K."/>
            <person name="LaButti K."/>
            <person name="Ng V."/>
            <person name="Ahrendt S."/>
            <person name="Min B."/>
            <person name="Choi I.G."/>
            <person name="Park H."/>
            <person name="Plett J.M."/>
            <person name="Magnuson J."/>
            <person name="Spatafora J.W."/>
            <person name="Nagy L.G."/>
            <person name="Henrissat B."/>
            <person name="Grigoriev I.V."/>
            <person name="Yang Z.L."/>
            <person name="Xu J."/>
            <person name="Martin F.M."/>
        </authorList>
    </citation>
    <scope>NUCLEOTIDE SEQUENCE</scope>
    <source>
        <strain evidence="1">ATCC 28755</strain>
    </source>
</reference>
<dbReference type="EMBL" id="MU267648">
    <property type="protein sequence ID" value="KAH7912584.1"/>
    <property type="molecule type" value="Genomic_DNA"/>
</dbReference>
<dbReference type="Proteomes" id="UP000790377">
    <property type="component" value="Unassembled WGS sequence"/>
</dbReference>
<sequence>MSKVPLPSGWRQEYDLDQDHPYWVDTTANPPRAIWVHPYEDEQFLSEHPEIRKKIEKLGSASLDEPPPYERARRHSFSGGEPSTSARKNSLAPSLHNPGTPLTDDSHEQRKRGMFGKLKDKAIGTKEEREAHKKQKQEARVREEEEYQRKRMENLRARQEYLQRGSHGYPGYGSAPMYGPPVGSPYGYGGYSQSGYGGRGVGMGGMGMGLLGGLAGGLLLGDVLDGGFGGGGFGGGFDGGFGGGGGFF</sequence>
<proteinExistence type="predicted"/>
<evidence type="ECO:0000313" key="1">
    <source>
        <dbReference type="EMBL" id="KAH7912584.1"/>
    </source>
</evidence>
<keyword evidence="2" id="KW-1185">Reference proteome</keyword>
<comment type="caution">
    <text evidence="1">The sequence shown here is derived from an EMBL/GenBank/DDBJ whole genome shotgun (WGS) entry which is preliminary data.</text>
</comment>
<gene>
    <name evidence="1" type="ORF">BJ138DRAFT_769532</name>
</gene>
<evidence type="ECO:0000313" key="2">
    <source>
        <dbReference type="Proteomes" id="UP000790377"/>
    </source>
</evidence>
<protein>
    <submittedName>
        <fullName evidence="1">Uncharacterized protein</fullName>
    </submittedName>
</protein>
<name>A0ACB8AGU9_9AGAM</name>
<accession>A0ACB8AGU9</accession>